<sequence>MLVSAAPAAVEVRAEVLEVIPGPGLPSLESLGITSEYLFSLGAPEPSGDEMSILTDSTCGTNYGSVNNAIACYNYLKNLGKQNCGVPDSQRSIIMCTAGDIRIEGFGIGASSWW</sequence>
<dbReference type="EMBL" id="JAPEUY010000003">
    <property type="protein sequence ID" value="KAJ4374808.1"/>
    <property type="molecule type" value="Genomic_DNA"/>
</dbReference>
<dbReference type="AlphaFoldDB" id="A0A9W8YE69"/>
<keyword evidence="2" id="KW-1185">Reference proteome</keyword>
<evidence type="ECO:0000313" key="2">
    <source>
        <dbReference type="Proteomes" id="UP001140560"/>
    </source>
</evidence>
<proteinExistence type="predicted"/>
<name>A0A9W8YE69_9PLEO</name>
<accession>A0A9W8YE69</accession>
<gene>
    <name evidence="1" type="ORF">N0V83_001885</name>
</gene>
<comment type="caution">
    <text evidence="1">The sequence shown here is derived from an EMBL/GenBank/DDBJ whole genome shotgun (WGS) entry which is preliminary data.</text>
</comment>
<dbReference type="OrthoDB" id="2112446at2759"/>
<organism evidence="1 2">
    <name type="scientific">Neocucurbitaria cava</name>
    <dbReference type="NCBI Taxonomy" id="798079"/>
    <lineage>
        <taxon>Eukaryota</taxon>
        <taxon>Fungi</taxon>
        <taxon>Dikarya</taxon>
        <taxon>Ascomycota</taxon>
        <taxon>Pezizomycotina</taxon>
        <taxon>Dothideomycetes</taxon>
        <taxon>Pleosporomycetidae</taxon>
        <taxon>Pleosporales</taxon>
        <taxon>Pleosporineae</taxon>
        <taxon>Cucurbitariaceae</taxon>
        <taxon>Neocucurbitaria</taxon>
    </lineage>
</organism>
<reference evidence="1" key="1">
    <citation type="submission" date="2022-10" db="EMBL/GenBank/DDBJ databases">
        <title>Tapping the CABI collections for fungal endophytes: first genome assemblies for Collariella, Neodidymelliopsis, Ascochyta clinopodiicola, Didymella pomorum, Didymosphaeria variabile, Neocosmospora piperis and Neocucurbitaria cava.</title>
        <authorList>
            <person name="Hill R."/>
        </authorList>
    </citation>
    <scope>NUCLEOTIDE SEQUENCE</scope>
    <source>
        <strain evidence="1">IMI 356814</strain>
    </source>
</reference>
<dbReference type="Proteomes" id="UP001140560">
    <property type="component" value="Unassembled WGS sequence"/>
</dbReference>
<protein>
    <submittedName>
        <fullName evidence="1">Uncharacterized protein</fullName>
    </submittedName>
</protein>
<evidence type="ECO:0000313" key="1">
    <source>
        <dbReference type="EMBL" id="KAJ4374808.1"/>
    </source>
</evidence>